<name>A0ABS1D6Y6_9PROT</name>
<reference evidence="2 3" key="1">
    <citation type="journal article" date="2020" name="Microorganisms">
        <title>Osmotic Adaptation and Compatible Solute Biosynthesis of Phototrophic Bacteria as Revealed from Genome Analyses.</title>
        <authorList>
            <person name="Imhoff J.F."/>
            <person name="Rahn T."/>
            <person name="Kunzel S."/>
            <person name="Keller A."/>
            <person name="Neulinger S.C."/>
        </authorList>
    </citation>
    <scope>NUCLEOTIDE SEQUENCE [LARGE SCALE GENOMIC DNA]</scope>
    <source>
        <strain evidence="2 3">DSM 15382</strain>
    </source>
</reference>
<dbReference type="PROSITE" id="PS51257">
    <property type="entry name" value="PROKAR_LIPOPROTEIN"/>
    <property type="match status" value="1"/>
</dbReference>
<evidence type="ECO:0000313" key="2">
    <source>
        <dbReference type="EMBL" id="MBK1662017.1"/>
    </source>
</evidence>
<accession>A0ABS1D6Y6</accession>
<comment type="caution">
    <text evidence="2">The sequence shown here is derived from an EMBL/GenBank/DDBJ whole genome shotgun (WGS) entry which is preliminary data.</text>
</comment>
<proteinExistence type="predicted"/>
<evidence type="ECO:0008006" key="4">
    <source>
        <dbReference type="Google" id="ProtNLM"/>
    </source>
</evidence>
<protein>
    <recommendedName>
        <fullName evidence="4">Lipoprotein</fullName>
    </recommendedName>
</protein>
<dbReference type="EMBL" id="NRSG01000427">
    <property type="protein sequence ID" value="MBK1662017.1"/>
    <property type="molecule type" value="Genomic_DNA"/>
</dbReference>
<organism evidence="2 3">
    <name type="scientific">Paracraurococcus ruber</name>
    <dbReference type="NCBI Taxonomy" id="77675"/>
    <lineage>
        <taxon>Bacteria</taxon>
        <taxon>Pseudomonadati</taxon>
        <taxon>Pseudomonadota</taxon>
        <taxon>Alphaproteobacteria</taxon>
        <taxon>Acetobacterales</taxon>
        <taxon>Roseomonadaceae</taxon>
        <taxon>Paracraurococcus</taxon>
    </lineage>
</organism>
<feature type="signal peptide" evidence="1">
    <location>
        <begin position="1"/>
        <end position="29"/>
    </location>
</feature>
<evidence type="ECO:0000256" key="1">
    <source>
        <dbReference type="SAM" id="SignalP"/>
    </source>
</evidence>
<keyword evidence="1" id="KW-0732">Signal</keyword>
<dbReference type="RefSeq" id="WP_133222093.1">
    <property type="nucleotide sequence ID" value="NZ_NRSG01000427.1"/>
</dbReference>
<gene>
    <name evidence="2" type="ORF">CKO45_27890</name>
</gene>
<dbReference type="Proteomes" id="UP000697995">
    <property type="component" value="Unassembled WGS sequence"/>
</dbReference>
<evidence type="ECO:0000313" key="3">
    <source>
        <dbReference type="Proteomes" id="UP000697995"/>
    </source>
</evidence>
<feature type="chain" id="PRO_5046463355" description="Lipoprotein" evidence="1">
    <location>
        <begin position="30"/>
        <end position="423"/>
    </location>
</feature>
<sequence>MPRPAARFPAARLLAWLPLALALSGCSLARPIADQAIAYNASVEQAANTLLVRNILRARDEAPLHFTTLPQIRGSLNIGFGNLGLPVGGAGSTSGLLLGFSGGTAPSFDVSALDTQEFARGLLEPLEESVIRYYWQRGLPEELLLLLLFSAVQDPDRDAVFPNDPRCWLDRPDCPVQGGASASLKAALRATLANGPMVFHPYVMVVPVGPPLTAAQAADAGVLALLAEGRVRLAPVPGGRFQLQRREPRVAACRSVRADGRAMLLPVAGMGVAPMRGDAAVCVQEEVTAAEAAPSPRPHRAWRIEVRSVQDVLRFLGILVRVQADMPRRPDGEAPCITFTLRPGRTACLFRLARQGVDAPPPAVAWTVEHGGATWLVPAFAEPGEDGRPGDYTLRVLALLTELLNLKKSSTAIPSTRAVQVVR</sequence>
<keyword evidence="3" id="KW-1185">Reference proteome</keyword>